<keyword evidence="1" id="KW-0812">Transmembrane</keyword>
<feature type="transmembrane region" description="Helical" evidence="1">
    <location>
        <begin position="104"/>
        <end position="123"/>
    </location>
</feature>
<evidence type="ECO:0000256" key="1">
    <source>
        <dbReference type="SAM" id="Phobius"/>
    </source>
</evidence>
<gene>
    <name evidence="2" type="ORF">JDV02_009644</name>
</gene>
<dbReference type="Proteomes" id="UP000829364">
    <property type="component" value="Chromosome 10"/>
</dbReference>
<dbReference type="AlphaFoldDB" id="A0A9Q8QS45"/>
<dbReference type="RefSeq" id="XP_047847332.1">
    <property type="nucleotide sequence ID" value="XM_047991320.1"/>
</dbReference>
<feature type="transmembrane region" description="Helical" evidence="1">
    <location>
        <begin position="76"/>
        <end position="98"/>
    </location>
</feature>
<keyword evidence="1" id="KW-1133">Transmembrane helix</keyword>
<organism evidence="2 3">
    <name type="scientific">Purpureocillium takamizusanense</name>
    <dbReference type="NCBI Taxonomy" id="2060973"/>
    <lineage>
        <taxon>Eukaryota</taxon>
        <taxon>Fungi</taxon>
        <taxon>Dikarya</taxon>
        <taxon>Ascomycota</taxon>
        <taxon>Pezizomycotina</taxon>
        <taxon>Sordariomycetes</taxon>
        <taxon>Hypocreomycetidae</taxon>
        <taxon>Hypocreales</taxon>
        <taxon>Ophiocordycipitaceae</taxon>
        <taxon>Purpureocillium</taxon>
    </lineage>
</organism>
<reference evidence="2" key="1">
    <citation type="submission" date="2021-11" db="EMBL/GenBank/DDBJ databases">
        <title>Purpureocillium_takamizusanense_genome.</title>
        <authorList>
            <person name="Nguyen N.-H."/>
        </authorList>
    </citation>
    <scope>NUCLEOTIDE SEQUENCE</scope>
    <source>
        <strain evidence="2">PT3</strain>
    </source>
</reference>
<proteinExistence type="predicted"/>
<keyword evidence="1" id="KW-0472">Membrane</keyword>
<feature type="transmembrane region" description="Helical" evidence="1">
    <location>
        <begin position="24"/>
        <end position="45"/>
    </location>
</feature>
<keyword evidence="3" id="KW-1185">Reference proteome</keyword>
<evidence type="ECO:0000313" key="3">
    <source>
        <dbReference type="Proteomes" id="UP000829364"/>
    </source>
</evidence>
<accession>A0A9Q8QS45</accession>
<protein>
    <submittedName>
        <fullName evidence="2">Uncharacterized protein</fullName>
    </submittedName>
</protein>
<evidence type="ECO:0000313" key="2">
    <source>
        <dbReference type="EMBL" id="UNI23851.1"/>
    </source>
</evidence>
<dbReference type="EMBL" id="CP086363">
    <property type="protein sequence ID" value="UNI23851.1"/>
    <property type="molecule type" value="Genomic_DNA"/>
</dbReference>
<name>A0A9Q8QS45_9HYPO</name>
<sequence>MATNVAVLELLTPGTDRTFPALPIRMFVILALVGILGLTCPFTMWEYHRSLHARLYMDVSPRLAAKLIMDMTARPALFALMVQSYFYSAMLLRCIAYPTSYDLLFFLVTPWLLLCILPGLLVGTTSHAVI</sequence>
<dbReference type="KEGG" id="ptkz:JDV02_009644"/>
<dbReference type="GeneID" id="72071589"/>